<accession>A0AAT9LBH3</accession>
<dbReference type="PANTHER" id="PTHR43293">
    <property type="entry name" value="ACETATE COA-TRANSFERASE YDIF"/>
    <property type="match status" value="1"/>
</dbReference>
<dbReference type="EMBL" id="CP062796">
    <property type="protein sequence ID" value="QUL98425.1"/>
    <property type="molecule type" value="Genomic_DNA"/>
</dbReference>
<dbReference type="InterPro" id="IPR004165">
    <property type="entry name" value="CoA_trans_fam_I"/>
</dbReference>
<evidence type="ECO:0000256" key="1">
    <source>
        <dbReference type="ARBA" id="ARBA00007047"/>
    </source>
</evidence>
<reference evidence="2" key="1">
    <citation type="submission" date="2020-10" db="EMBL/GenBank/DDBJ databases">
        <authorList>
            <person name="Kadnikov V."/>
            <person name="Beletsky A.V."/>
            <person name="Mardanov A.V."/>
            <person name="Karnachuk O.V."/>
            <person name="Ravin N.V."/>
        </authorList>
    </citation>
    <scope>NUCLEOTIDE SEQUENCE</scope>
    <source>
        <strain evidence="2">Bu02</strain>
    </source>
</reference>
<reference evidence="2" key="2">
    <citation type="journal article" date="2023" name="Biology">
        <title>Prokaryotic Life Associated with Coal-Fire Gas Vents Revealed by Metagenomics.</title>
        <authorList>
            <person name="Kadnikov V.V."/>
            <person name="Mardanov A.V."/>
            <person name="Beletsky A.V."/>
            <person name="Karnachuk O.V."/>
            <person name="Ravin N.V."/>
        </authorList>
    </citation>
    <scope>NUCLEOTIDE SEQUENCE</scope>
    <source>
        <strain evidence="2">Bu02</strain>
    </source>
</reference>
<protein>
    <submittedName>
        <fullName evidence="2">CoA transferase subunit A</fullName>
    </submittedName>
</protein>
<sequence length="336" mass="37483">MALPEQVAGEHTAAEIGLGKIFTDPDPDKAREFFRTKSRVLKEKVMTVKEAVSLLVRDGDYVAVGGFGTNRIPTAVLHEILRQGKKNLGLSGHTATHDFQIMAAGGVIDRVDVAYVVGLEARGLSKAARRLFEEARVEVTEWTNAALAWRYKAAAMGVPFLPARVMFGTDTARYSGAKEITCPFTGKKLLALPALYPDVAIIHVHRADRFGNAQIDGISVSDFDLARAAKKLILTTEKIVSDDFIRNDPSRTVIPYFCVDAVCEVRYGSYPGNMPYEYFSDEEHLKEWLAADSSPETLKPFLDKYIYGTKDFSEYLELCGGEKRMEELRRLEFLQE</sequence>
<keyword evidence="2" id="KW-0808">Transferase</keyword>
<dbReference type="GO" id="GO:0008410">
    <property type="term" value="F:CoA-transferase activity"/>
    <property type="evidence" value="ECO:0007669"/>
    <property type="project" value="InterPro"/>
</dbReference>
<proteinExistence type="inferred from homology"/>
<dbReference type="Gene3D" id="3.30.30.40">
    <property type="match status" value="1"/>
</dbReference>
<dbReference type="InterPro" id="IPR037171">
    <property type="entry name" value="NagB/RpiA_transferase-like"/>
</dbReference>
<dbReference type="AlphaFoldDB" id="A0AAT9LBH3"/>
<gene>
    <name evidence="2" type="ORF">IMF26_10510</name>
</gene>
<dbReference type="SUPFAM" id="SSF100950">
    <property type="entry name" value="NagB/RpiA/CoA transferase-like"/>
    <property type="match status" value="1"/>
</dbReference>
<dbReference type="SMART" id="SM00882">
    <property type="entry name" value="CoA_trans"/>
    <property type="match status" value="1"/>
</dbReference>
<comment type="similarity">
    <text evidence="1">Belongs to the 3-oxoacid CoA-transferase subunit B family.</text>
</comment>
<dbReference type="Pfam" id="PF01144">
    <property type="entry name" value="CoA_trans"/>
    <property type="match status" value="1"/>
</dbReference>
<dbReference type="PANTHER" id="PTHR43293:SF3">
    <property type="entry name" value="CHOLESTEROL RING-CLEAVING HYDROLASE IPDB SUBUNIT"/>
    <property type="match status" value="1"/>
</dbReference>
<dbReference type="KEGG" id="fcz:IMF26_10510"/>
<evidence type="ECO:0000313" key="2">
    <source>
        <dbReference type="EMBL" id="QUL98425.1"/>
    </source>
</evidence>
<dbReference type="Gene3D" id="3.40.1080.10">
    <property type="entry name" value="Glutaconate Coenzyme A-transferase"/>
    <property type="match status" value="1"/>
</dbReference>
<organism evidence="2">
    <name type="scientific">Candidatus Fermentithermobacillus carboniphilus</name>
    <dbReference type="NCBI Taxonomy" id="3085328"/>
    <lineage>
        <taxon>Bacteria</taxon>
        <taxon>Bacillati</taxon>
        <taxon>Bacillota</taxon>
        <taxon>Candidatus Fermentithermobacillia</taxon>
        <taxon>Candidatus Fermentithermobacillales</taxon>
        <taxon>Candidatus Fermentithermobacillaceae</taxon>
        <taxon>Candidatus Fermentithermobacillus</taxon>
    </lineage>
</organism>
<name>A0AAT9LBH3_9FIRM</name>